<dbReference type="RefSeq" id="WP_053398686.1">
    <property type="nucleotide sequence ID" value="NZ_LFQU01000019.1"/>
</dbReference>
<keyword evidence="4" id="KW-0812">Transmembrane</keyword>
<keyword evidence="10" id="KW-1185">Reference proteome</keyword>
<evidence type="ECO:0000256" key="7">
    <source>
        <dbReference type="ARBA" id="ARBA00023237"/>
    </source>
</evidence>
<sequence>MNKTKLICAALALSAAATASAGGILTNTNQNIAFLRNPAQDAVIGIAGVYSNPAGVAFMNNGFHLSLNIQNAHQTREITSTFAPFAYGAKNFGNTTKTFKGEANAPIIPSIQAAYNKNNWSFQFNFAITGGGGKCVFDDGLSSFEGNIALLPLLSQNLDVLTNELGLGSLGLPTVSQYDMDTYMRGRQYYYGFTLGAARKLNDHWSVYLGARVLYGNSNYYGYVKNIKANINGEMVSAPETFKNLSAQTAVAVGTYTEMANMYQQAGDMANAAKYAQLAKDYKVKAVMLGALGSATEDVTLNCDQTGWGIAPIIGVDYKTGDFNFAAKYEFKTRMRLKNRSANSESAKNLEQLNRYTDGIEVAEDSPALLTLGAQWSPLQQLRISAGWHHYFDTDAKQFDNHQDKLGGNTNEYLFGAEYDINKRVQVSAGAQFTEYDFTDSYMEDISFNVSSCSVGLGVGIKLTEKMKLNLAYFQTFYKDYKRETNDYYNISGLAGKVIGNVANELLGPEAAQVAVDKTTALLTTPDPSTGKSMLYGADTFTRTNRVFGIGLDIDF</sequence>
<dbReference type="GO" id="GO:0015483">
    <property type="term" value="F:long-chain fatty acid transporting porin activity"/>
    <property type="evidence" value="ECO:0007669"/>
    <property type="project" value="TreeGrafter"/>
</dbReference>
<dbReference type="OrthoDB" id="9765839at2"/>
<evidence type="ECO:0000256" key="5">
    <source>
        <dbReference type="ARBA" id="ARBA00022729"/>
    </source>
</evidence>
<keyword evidence="7" id="KW-0998">Cell outer membrane</keyword>
<protein>
    <submittedName>
        <fullName evidence="9">Transporter</fullName>
    </submittedName>
</protein>
<comment type="similarity">
    <text evidence="2">Belongs to the OmpP1/FadL family.</text>
</comment>
<evidence type="ECO:0000256" key="1">
    <source>
        <dbReference type="ARBA" id="ARBA00004571"/>
    </source>
</evidence>
<evidence type="ECO:0000256" key="2">
    <source>
        <dbReference type="ARBA" id="ARBA00008163"/>
    </source>
</evidence>
<dbReference type="EMBL" id="LFQU01000019">
    <property type="protein sequence ID" value="KOO68039.1"/>
    <property type="molecule type" value="Genomic_DNA"/>
</dbReference>
<dbReference type="PANTHER" id="PTHR35093:SF8">
    <property type="entry name" value="OUTER MEMBRANE PROTEIN NMB0088-RELATED"/>
    <property type="match status" value="1"/>
</dbReference>
<evidence type="ECO:0000256" key="6">
    <source>
        <dbReference type="ARBA" id="ARBA00023136"/>
    </source>
</evidence>
<evidence type="ECO:0000256" key="4">
    <source>
        <dbReference type="ARBA" id="ARBA00022692"/>
    </source>
</evidence>
<reference evidence="9 10" key="1">
    <citation type="submission" date="2015-06" db="EMBL/GenBank/DDBJ databases">
        <title>Prevotella sp. 109, sp. nov., a novel member of the family Prevotellaceae isolated from human faeces.</title>
        <authorList>
            <person name="Shkoporov A.N."/>
            <person name="Chaplin A.V."/>
            <person name="Kafarskaia L.I."/>
            <person name="Efimov B.A."/>
        </authorList>
    </citation>
    <scope>NUCLEOTIDE SEQUENCE [LARGE SCALE GENOMIC DNA]</scope>
    <source>
        <strain evidence="9 10">109</strain>
    </source>
</reference>
<keyword evidence="5 8" id="KW-0732">Signal</keyword>
<evidence type="ECO:0000256" key="3">
    <source>
        <dbReference type="ARBA" id="ARBA00022452"/>
    </source>
</evidence>
<comment type="caution">
    <text evidence="9">The sequence shown here is derived from an EMBL/GenBank/DDBJ whole genome shotgun (WGS) entry which is preliminary data.</text>
</comment>
<dbReference type="Gene3D" id="2.40.160.60">
    <property type="entry name" value="Outer membrane protein transport protein (OMPP1/FadL/TodX)"/>
    <property type="match status" value="1"/>
</dbReference>
<proteinExistence type="inferred from homology"/>
<keyword evidence="6" id="KW-0472">Membrane</keyword>
<feature type="chain" id="PRO_5034823075" evidence="8">
    <location>
        <begin position="22"/>
        <end position="556"/>
    </location>
</feature>
<evidence type="ECO:0000313" key="9">
    <source>
        <dbReference type="EMBL" id="KOO68039.1"/>
    </source>
</evidence>
<dbReference type="GO" id="GO:0009279">
    <property type="term" value="C:cell outer membrane"/>
    <property type="evidence" value="ECO:0007669"/>
    <property type="project" value="UniProtKB-SubCell"/>
</dbReference>
<feature type="signal peptide" evidence="8">
    <location>
        <begin position="1"/>
        <end position="21"/>
    </location>
</feature>
<accession>A0A8E1QY20</accession>
<dbReference type="InterPro" id="IPR005017">
    <property type="entry name" value="OMPP1/FadL/TodX"/>
</dbReference>
<dbReference type="PANTHER" id="PTHR35093">
    <property type="entry name" value="OUTER MEMBRANE PROTEIN NMB0088-RELATED"/>
    <property type="match status" value="1"/>
</dbReference>
<evidence type="ECO:0000313" key="10">
    <source>
        <dbReference type="Proteomes" id="UP000036951"/>
    </source>
</evidence>
<name>A0A8E1QY20_9BACT</name>
<dbReference type="AlphaFoldDB" id="A0A8E1QY20"/>
<comment type="subcellular location">
    <subcellularLocation>
        <location evidence="1">Cell outer membrane</location>
        <topology evidence="1">Multi-pass membrane protein</topology>
    </subcellularLocation>
</comment>
<dbReference type="SUPFAM" id="SSF56935">
    <property type="entry name" value="Porins"/>
    <property type="match status" value="1"/>
</dbReference>
<keyword evidence="3" id="KW-1134">Transmembrane beta strand</keyword>
<organism evidence="9 10">
    <name type="scientific">Xylanibacter rarus</name>
    <dbReference type="NCBI Taxonomy" id="1676614"/>
    <lineage>
        <taxon>Bacteria</taxon>
        <taxon>Pseudomonadati</taxon>
        <taxon>Bacteroidota</taxon>
        <taxon>Bacteroidia</taxon>
        <taxon>Bacteroidales</taxon>
        <taxon>Prevotellaceae</taxon>
        <taxon>Xylanibacter</taxon>
    </lineage>
</organism>
<gene>
    <name evidence="9" type="ORF">ACU52_10020</name>
</gene>
<evidence type="ECO:0000256" key="8">
    <source>
        <dbReference type="SAM" id="SignalP"/>
    </source>
</evidence>
<dbReference type="Proteomes" id="UP000036951">
    <property type="component" value="Unassembled WGS sequence"/>
</dbReference>